<name>A0A1X7S046_ZYMT9</name>
<dbReference type="Proteomes" id="UP000215127">
    <property type="component" value="Chromosome 7"/>
</dbReference>
<accession>A0A1X7S046</accession>
<keyword evidence="2" id="KW-1185">Reference proteome</keyword>
<organism evidence="1 2">
    <name type="scientific">Zymoseptoria tritici (strain ST99CH_3D7)</name>
    <dbReference type="NCBI Taxonomy" id="1276538"/>
    <lineage>
        <taxon>Eukaryota</taxon>
        <taxon>Fungi</taxon>
        <taxon>Dikarya</taxon>
        <taxon>Ascomycota</taxon>
        <taxon>Pezizomycotina</taxon>
        <taxon>Dothideomycetes</taxon>
        <taxon>Dothideomycetidae</taxon>
        <taxon>Mycosphaerellales</taxon>
        <taxon>Mycosphaerellaceae</taxon>
        <taxon>Zymoseptoria</taxon>
    </lineage>
</organism>
<gene>
    <name evidence="1" type="ORF">ZT3D7_G8053</name>
</gene>
<reference evidence="1 2" key="1">
    <citation type="submission" date="2016-06" db="EMBL/GenBank/DDBJ databases">
        <authorList>
            <person name="Kjaerup R.B."/>
            <person name="Dalgaard T.S."/>
            <person name="Juul-Madsen H.R."/>
        </authorList>
    </citation>
    <scope>NUCLEOTIDE SEQUENCE [LARGE SCALE GENOMIC DNA]</scope>
</reference>
<dbReference type="EMBL" id="LT853698">
    <property type="protein sequence ID" value="SMQ52900.1"/>
    <property type="molecule type" value="Genomic_DNA"/>
</dbReference>
<protein>
    <submittedName>
        <fullName evidence="1">Uncharacterized protein</fullName>
    </submittedName>
</protein>
<sequence length="272" mass="29995">MDSSSVQRTMASPNEEQLTARLLQLVKSLPVELQMQIVSDIMPTTLNIVVEAQTSNKKIHYRNTRQVNIVLALVEALPELASSFADPSNVKLPAITNCISLRFQSIDDTESGGAIPGYIISKYARLEVVIPLAYSISTNRPRVADIRLTFTRTSSGSWNLHTAASPIRDQPSMMIQNTACSAFTAALASSFINDIDPWVIWILRDHISWLVELGAVKSSFLAIAFPSGWELRSFQEAVRLRRASRKTAMELGGLLLELRGGLVEMHAALMAL</sequence>
<evidence type="ECO:0000313" key="1">
    <source>
        <dbReference type="EMBL" id="SMQ52900.1"/>
    </source>
</evidence>
<proteinExistence type="predicted"/>
<evidence type="ECO:0000313" key="2">
    <source>
        <dbReference type="Proteomes" id="UP000215127"/>
    </source>
</evidence>
<dbReference type="AlphaFoldDB" id="A0A1X7S046"/>